<protein>
    <submittedName>
        <fullName evidence="1">Uncharacterized protein</fullName>
    </submittedName>
</protein>
<evidence type="ECO:0000313" key="2">
    <source>
        <dbReference type="Proteomes" id="UP000499080"/>
    </source>
</evidence>
<dbReference type="OrthoDB" id="6472966at2759"/>
<dbReference type="EMBL" id="BGPR01019953">
    <property type="protein sequence ID" value="GBN83420.1"/>
    <property type="molecule type" value="Genomic_DNA"/>
</dbReference>
<evidence type="ECO:0000313" key="1">
    <source>
        <dbReference type="EMBL" id="GBN83420.1"/>
    </source>
</evidence>
<sequence>MLKEIDRSNHHQHILRQLFYDMNIVVDMLYTTQGVPEISGHFRYAVTDFPFQVFQKGVLVTATFVDFKRETIPFRVLNLKNKPKIVDKGSVITTCEPVVDTFARPQIFPNHNMFCQFWRILKDLMKNRE</sequence>
<dbReference type="AlphaFoldDB" id="A0A4Y2S870"/>
<name>A0A4Y2S870_ARAVE</name>
<proteinExistence type="predicted"/>
<keyword evidence="2" id="KW-1185">Reference proteome</keyword>
<reference evidence="1 2" key="1">
    <citation type="journal article" date="2019" name="Sci. Rep.">
        <title>Orb-weaving spider Araneus ventricosus genome elucidates the spidroin gene catalogue.</title>
        <authorList>
            <person name="Kono N."/>
            <person name="Nakamura H."/>
            <person name="Ohtoshi R."/>
            <person name="Moran D.A.P."/>
            <person name="Shinohara A."/>
            <person name="Yoshida Y."/>
            <person name="Fujiwara M."/>
            <person name="Mori M."/>
            <person name="Tomita M."/>
            <person name="Arakawa K."/>
        </authorList>
    </citation>
    <scope>NUCLEOTIDE SEQUENCE [LARGE SCALE GENOMIC DNA]</scope>
</reference>
<dbReference type="Proteomes" id="UP000499080">
    <property type="component" value="Unassembled WGS sequence"/>
</dbReference>
<accession>A0A4Y2S870</accession>
<comment type="caution">
    <text evidence="1">The sequence shown here is derived from an EMBL/GenBank/DDBJ whole genome shotgun (WGS) entry which is preliminary data.</text>
</comment>
<gene>
    <name evidence="1" type="ORF">AVEN_91225_1</name>
</gene>
<organism evidence="1 2">
    <name type="scientific">Araneus ventricosus</name>
    <name type="common">Orbweaver spider</name>
    <name type="synonym">Epeira ventricosa</name>
    <dbReference type="NCBI Taxonomy" id="182803"/>
    <lineage>
        <taxon>Eukaryota</taxon>
        <taxon>Metazoa</taxon>
        <taxon>Ecdysozoa</taxon>
        <taxon>Arthropoda</taxon>
        <taxon>Chelicerata</taxon>
        <taxon>Arachnida</taxon>
        <taxon>Araneae</taxon>
        <taxon>Araneomorphae</taxon>
        <taxon>Entelegynae</taxon>
        <taxon>Araneoidea</taxon>
        <taxon>Araneidae</taxon>
        <taxon>Araneus</taxon>
    </lineage>
</organism>